<dbReference type="SUPFAM" id="SSF53067">
    <property type="entry name" value="Actin-like ATPase domain"/>
    <property type="match status" value="2"/>
</dbReference>
<gene>
    <name evidence="2" type="ORF">AAG570_006285</name>
</gene>
<protein>
    <recommendedName>
        <fullName evidence="4">Actin-related protein 5</fullName>
    </recommendedName>
</protein>
<name>A0ABD0YTI0_9HEMI</name>
<dbReference type="PANTHER" id="PTHR11937">
    <property type="entry name" value="ACTIN"/>
    <property type="match status" value="1"/>
</dbReference>
<dbReference type="Gene3D" id="3.30.420.40">
    <property type="match status" value="4"/>
</dbReference>
<proteinExistence type="inferred from homology"/>
<dbReference type="Proteomes" id="UP001558652">
    <property type="component" value="Unassembled WGS sequence"/>
</dbReference>
<dbReference type="FunFam" id="3.90.640.10:FF:000016">
    <property type="entry name" value="ARP5 actin-related protein 5 homolog"/>
    <property type="match status" value="1"/>
</dbReference>
<evidence type="ECO:0000313" key="3">
    <source>
        <dbReference type="Proteomes" id="UP001558652"/>
    </source>
</evidence>
<dbReference type="InterPro" id="IPR018181">
    <property type="entry name" value="Heat_shock_70_CS"/>
</dbReference>
<evidence type="ECO:0000313" key="2">
    <source>
        <dbReference type="EMBL" id="KAL1139299.1"/>
    </source>
</evidence>
<dbReference type="PROSITE" id="PS01036">
    <property type="entry name" value="HSP70_3"/>
    <property type="match status" value="1"/>
</dbReference>
<dbReference type="Pfam" id="PF00022">
    <property type="entry name" value="Actin"/>
    <property type="match status" value="2"/>
</dbReference>
<keyword evidence="3" id="KW-1185">Reference proteome</keyword>
<dbReference type="GO" id="GO:0060255">
    <property type="term" value="P:regulation of macromolecule metabolic process"/>
    <property type="evidence" value="ECO:0007669"/>
    <property type="project" value="UniProtKB-ARBA"/>
</dbReference>
<dbReference type="CDD" id="cd10211">
    <property type="entry name" value="ASKHA_NBD_Arp5"/>
    <property type="match status" value="1"/>
</dbReference>
<dbReference type="InterPro" id="IPR004000">
    <property type="entry name" value="Actin"/>
</dbReference>
<accession>A0ABD0YTI0</accession>
<reference evidence="2 3" key="1">
    <citation type="submission" date="2024-07" db="EMBL/GenBank/DDBJ databases">
        <title>Chromosome-level genome assembly of the water stick insect Ranatra chinensis (Heteroptera: Nepidae).</title>
        <authorList>
            <person name="Liu X."/>
        </authorList>
    </citation>
    <scope>NUCLEOTIDE SEQUENCE [LARGE SCALE GENOMIC DNA]</scope>
    <source>
        <strain evidence="2">Cailab_2021Rc</strain>
        <tissue evidence="2">Muscle</tissue>
    </source>
</reference>
<evidence type="ECO:0000256" key="1">
    <source>
        <dbReference type="RuleBase" id="RU000487"/>
    </source>
</evidence>
<comment type="caution">
    <text evidence="2">The sequence shown here is derived from an EMBL/GenBank/DDBJ whole genome shotgun (WGS) entry which is preliminary data.</text>
</comment>
<comment type="similarity">
    <text evidence="1">Belongs to the actin family.</text>
</comment>
<dbReference type="SMART" id="SM00268">
    <property type="entry name" value="ACTIN"/>
    <property type="match status" value="1"/>
</dbReference>
<dbReference type="FunFam" id="3.30.420.40:FF:000237">
    <property type="entry name" value="Actin-related protein 5"/>
    <property type="match status" value="1"/>
</dbReference>
<dbReference type="InterPro" id="IPR043129">
    <property type="entry name" value="ATPase_NBD"/>
</dbReference>
<dbReference type="EMBL" id="JBFDAA010000002">
    <property type="protein sequence ID" value="KAL1139299.1"/>
    <property type="molecule type" value="Genomic_DNA"/>
</dbReference>
<dbReference type="AlphaFoldDB" id="A0ABD0YTI0"/>
<evidence type="ECO:0008006" key="4">
    <source>
        <dbReference type="Google" id="ProtNLM"/>
    </source>
</evidence>
<organism evidence="2 3">
    <name type="scientific">Ranatra chinensis</name>
    <dbReference type="NCBI Taxonomy" id="642074"/>
    <lineage>
        <taxon>Eukaryota</taxon>
        <taxon>Metazoa</taxon>
        <taxon>Ecdysozoa</taxon>
        <taxon>Arthropoda</taxon>
        <taxon>Hexapoda</taxon>
        <taxon>Insecta</taxon>
        <taxon>Pterygota</taxon>
        <taxon>Neoptera</taxon>
        <taxon>Paraneoptera</taxon>
        <taxon>Hemiptera</taxon>
        <taxon>Heteroptera</taxon>
        <taxon>Panheteroptera</taxon>
        <taxon>Nepomorpha</taxon>
        <taxon>Nepidae</taxon>
        <taxon>Ranatrinae</taxon>
        <taxon>Ranatra</taxon>
    </lineage>
</organism>
<dbReference type="Gene3D" id="3.90.640.10">
    <property type="entry name" value="Actin, Chain A, domain 4"/>
    <property type="match status" value="2"/>
</dbReference>
<sequence>MEILQFKDNKTVPDVIHLYSNSIKTCSVPLVIDNGSYNCRVGWATSDSPQLSFKNVIAKPRKERGKKDGETQVGNNITNIEAVRFQLKTQFDRNVVTHYEVQEQILNYVFTHLGIDTEGSVNHPIIMTEAFLNPNYCRMLMSELLFECYGVPGVMFGVDSLLSYHKDCNKDPLRTGLVVCCGYHTTHVIPVINGRADAHHARRMDIGGSHMISYLHKLLQLKYPAHFAAITLSRAEELLHQHCNIVEDYSSELNSWSDGDFYDRNVLCIQLPYSAGSSGSLGLTPEQQRERRRELARRLTEINARKREEKLAEDEEQLNQLLAIQDLQEEGEETEFQNALKDFGLGSGDELPKIIGQIQVRIEKTRQKIVAANTTEDPMSEEPKQKIIKQFQTPKDEEDFKSWIADVRKKREELLEKRLSRRQRRQEMAKRRTPASVERMRLINQLARNEKRDDDFGMRDEDWDVYKAINKGGDSDSEGEAEKLMELEQVLRAHDPGFSANGEANSGAEEAGEAHRLHVGVERIRAPEVLFQPSLIGSHQAGLADTIDYVLKSYDADTASILASDIYLTGGTSRIPGLKERLTREITALRPFRSHLSIRLSSSPSINAWLAARDLARDSRILEQCLVTKQEYHEKGGEYIKDHSISNPYFPSPLPLSVMETMPNNSISNQEDIEIDIV</sequence>